<dbReference type="EMBL" id="CP041730">
    <property type="protein sequence ID" value="QDQ27972.1"/>
    <property type="molecule type" value="Genomic_DNA"/>
</dbReference>
<keyword evidence="8 11" id="KW-0472">Membrane</keyword>
<feature type="domain" description="General secretion pathway GspH" evidence="12">
    <location>
        <begin position="47"/>
        <end position="155"/>
    </location>
</feature>
<evidence type="ECO:0000256" key="9">
    <source>
        <dbReference type="ARBA" id="ARBA00025772"/>
    </source>
</evidence>
<dbReference type="Pfam" id="PF07963">
    <property type="entry name" value="N_methyl"/>
    <property type="match status" value="1"/>
</dbReference>
<proteinExistence type="inferred from homology"/>
<sequence>MRTRPPSPRPLGFTLIEILVVLVIIGIIVTLAAVRFGGNDVDTLQREAERLSLLLESARDEAIVSGAPLAFQPGQRSYAFWIQKAPPLWEPINNDEVLRPRQLPDAVTMDGVQVNLQPLAPNGRLVFQPSGVNAPFALTLRTGDVTRRLVADGLGRLSIVLPVTPGASTP</sequence>
<dbReference type="Pfam" id="PF12019">
    <property type="entry name" value="GspH"/>
    <property type="match status" value="1"/>
</dbReference>
<keyword evidence="7 11" id="KW-1133">Transmembrane helix</keyword>
<protein>
    <recommendedName>
        <fullName evidence="2">Type II secretion system protein H</fullName>
    </recommendedName>
    <alternativeName>
        <fullName evidence="10">General secretion pathway protein H</fullName>
    </alternativeName>
</protein>
<comment type="subcellular location">
    <subcellularLocation>
        <location evidence="1">Cell inner membrane</location>
        <topology evidence="1">Single-pass membrane protein</topology>
    </subcellularLocation>
</comment>
<evidence type="ECO:0000256" key="6">
    <source>
        <dbReference type="ARBA" id="ARBA00022692"/>
    </source>
</evidence>
<dbReference type="AlphaFoldDB" id="A0A516SIJ8"/>
<dbReference type="InterPro" id="IPR022346">
    <property type="entry name" value="T2SS_GspH"/>
</dbReference>
<evidence type="ECO:0000313" key="14">
    <source>
        <dbReference type="Proteomes" id="UP000317550"/>
    </source>
</evidence>
<keyword evidence="6 11" id="KW-0812">Transmembrane</keyword>
<dbReference type="InterPro" id="IPR002416">
    <property type="entry name" value="T2SS_protein-GspH"/>
</dbReference>
<keyword evidence="5" id="KW-0997">Cell inner membrane</keyword>
<gene>
    <name evidence="13" type="primary">gspH</name>
    <name evidence="13" type="ORF">FNU76_17375</name>
</gene>
<feature type="transmembrane region" description="Helical" evidence="11">
    <location>
        <begin position="12"/>
        <end position="34"/>
    </location>
</feature>
<dbReference type="RefSeq" id="WP_144279359.1">
    <property type="nucleotide sequence ID" value="NZ_CP041730.1"/>
</dbReference>
<keyword evidence="3" id="KW-1003">Cell membrane</keyword>
<dbReference type="Gene3D" id="3.55.40.10">
    <property type="entry name" value="minor pseudopilin epsh domain"/>
    <property type="match status" value="1"/>
</dbReference>
<accession>A0A516SIJ8</accession>
<evidence type="ECO:0000313" key="13">
    <source>
        <dbReference type="EMBL" id="QDQ27972.1"/>
    </source>
</evidence>
<organism evidence="13 14">
    <name type="scientific">Chitinimonas arctica</name>
    <dbReference type="NCBI Taxonomy" id="2594795"/>
    <lineage>
        <taxon>Bacteria</taxon>
        <taxon>Pseudomonadati</taxon>
        <taxon>Pseudomonadota</taxon>
        <taxon>Betaproteobacteria</taxon>
        <taxon>Neisseriales</taxon>
        <taxon>Chitinibacteraceae</taxon>
        <taxon>Chitinimonas</taxon>
    </lineage>
</organism>
<evidence type="ECO:0000256" key="3">
    <source>
        <dbReference type="ARBA" id="ARBA00022475"/>
    </source>
</evidence>
<dbReference type="InterPro" id="IPR045584">
    <property type="entry name" value="Pilin-like"/>
</dbReference>
<dbReference type="GO" id="GO:0005886">
    <property type="term" value="C:plasma membrane"/>
    <property type="evidence" value="ECO:0007669"/>
    <property type="project" value="UniProtKB-SubCell"/>
</dbReference>
<comment type="similarity">
    <text evidence="9">Belongs to the GSP H family.</text>
</comment>
<keyword evidence="4" id="KW-0488">Methylation</keyword>
<evidence type="ECO:0000256" key="10">
    <source>
        <dbReference type="ARBA" id="ARBA00030775"/>
    </source>
</evidence>
<evidence type="ECO:0000256" key="4">
    <source>
        <dbReference type="ARBA" id="ARBA00022481"/>
    </source>
</evidence>
<evidence type="ECO:0000256" key="11">
    <source>
        <dbReference type="SAM" id="Phobius"/>
    </source>
</evidence>
<dbReference type="OrthoDB" id="9795712at2"/>
<evidence type="ECO:0000256" key="2">
    <source>
        <dbReference type="ARBA" id="ARBA00021549"/>
    </source>
</evidence>
<dbReference type="Proteomes" id="UP000317550">
    <property type="component" value="Chromosome"/>
</dbReference>
<dbReference type="NCBIfam" id="TIGR02532">
    <property type="entry name" value="IV_pilin_GFxxxE"/>
    <property type="match status" value="1"/>
</dbReference>
<evidence type="ECO:0000256" key="8">
    <source>
        <dbReference type="ARBA" id="ARBA00023136"/>
    </source>
</evidence>
<dbReference type="InterPro" id="IPR012902">
    <property type="entry name" value="N_methyl_site"/>
</dbReference>
<evidence type="ECO:0000256" key="5">
    <source>
        <dbReference type="ARBA" id="ARBA00022519"/>
    </source>
</evidence>
<evidence type="ECO:0000259" key="12">
    <source>
        <dbReference type="Pfam" id="PF12019"/>
    </source>
</evidence>
<evidence type="ECO:0000256" key="7">
    <source>
        <dbReference type="ARBA" id="ARBA00022989"/>
    </source>
</evidence>
<dbReference type="GO" id="GO:0015628">
    <property type="term" value="P:protein secretion by the type II secretion system"/>
    <property type="evidence" value="ECO:0007669"/>
    <property type="project" value="InterPro"/>
</dbReference>
<evidence type="ECO:0000256" key="1">
    <source>
        <dbReference type="ARBA" id="ARBA00004377"/>
    </source>
</evidence>
<keyword evidence="14" id="KW-1185">Reference proteome</keyword>
<name>A0A516SIJ8_9NEIS</name>
<dbReference type="PRINTS" id="PR00885">
    <property type="entry name" value="BCTERIALGSPH"/>
</dbReference>
<reference evidence="14" key="1">
    <citation type="submission" date="2019-07" db="EMBL/GenBank/DDBJ databases">
        <title>Chitinimonas sp. nov., isolated from Ny-Alesund, arctica soil.</title>
        <authorList>
            <person name="Xu Q."/>
            <person name="Peng F."/>
        </authorList>
    </citation>
    <scope>NUCLEOTIDE SEQUENCE [LARGE SCALE GENOMIC DNA]</scope>
    <source>
        <strain evidence="14">R3-44</strain>
    </source>
</reference>
<dbReference type="GO" id="GO:0015627">
    <property type="term" value="C:type II protein secretion system complex"/>
    <property type="evidence" value="ECO:0007669"/>
    <property type="project" value="InterPro"/>
</dbReference>
<dbReference type="SUPFAM" id="SSF54523">
    <property type="entry name" value="Pili subunits"/>
    <property type="match status" value="1"/>
</dbReference>
<dbReference type="KEGG" id="cari:FNU76_17375"/>